<sequence length="445" mass="50080">MTTSSKVVWSEGMFLRPQHFQQQDRFISGYVEGRVRATRPFHFGFEELEVDNQLLKLGKVAVNRCKAVLPDGTPIQAPEIDDGIQARDIAPGTREQIVFLALPVKRPGAVEVQIGEDNSGSITRYKATERHFVDNVTGEGDEGAIQVGQLQLKLLLENEDRSGYITMGLLRIKECLEDKTITLDDTYIPPLLNCKINSVIGGFLKEFSGLINHRAETLAARMKDSGRAGSAEASDYMLLQMLNRLQPMADFLNYTPLIHPQDLYLQLIQVGGEMATFTNPERRAPNFAEYRHEELTETYSPLITELRRSLSTVLEQSAIALELAERKYGIHVSPIADRRLLEKATFILAIKSNIKSDQVRAIFPTQVKIGPVEQIRELINAQLPGIGLQALPVAPRQIPFHTGFTYFQLDRNSEYWRSMHKSGGFALHIAGDFPGLEMEFWAIRD</sequence>
<reference evidence="1 2" key="1">
    <citation type="submission" date="2017-05" db="EMBL/GenBank/DDBJ databases">
        <title>Genomic insights into alkan degradation activity of Oleiphilus messinensis.</title>
        <authorList>
            <person name="Kozyavkin S.A."/>
            <person name="Slesarev A.I."/>
            <person name="Golyshin P.N."/>
            <person name="Korzhenkov A."/>
            <person name="Golyshina O.N."/>
            <person name="Toshchakov S.V."/>
        </authorList>
    </citation>
    <scope>NUCLEOTIDE SEQUENCE [LARGE SCALE GENOMIC DNA]</scope>
    <source>
        <strain evidence="1 2">ME102</strain>
    </source>
</reference>
<dbReference type="NCBIfam" id="TIGR03353">
    <property type="entry name" value="VI_chp_4"/>
    <property type="match status" value="1"/>
</dbReference>
<dbReference type="OrthoDB" id="9775333at2"/>
<dbReference type="Proteomes" id="UP000196027">
    <property type="component" value="Chromosome"/>
</dbReference>
<protein>
    <submittedName>
        <fullName evidence="1">Type VI secretion system protein</fullName>
    </submittedName>
</protein>
<gene>
    <name evidence="1" type="ORF">OLMES_4865</name>
</gene>
<dbReference type="PANTHER" id="PTHR35566:SF1">
    <property type="entry name" value="TYPE VI SECRETION SYSTEM BASEPLATE COMPONENT TSSK1"/>
    <property type="match status" value="1"/>
</dbReference>
<dbReference type="Pfam" id="PF05936">
    <property type="entry name" value="T6SS_VasE"/>
    <property type="match status" value="1"/>
</dbReference>
<evidence type="ECO:0000313" key="1">
    <source>
        <dbReference type="EMBL" id="ARU58853.1"/>
    </source>
</evidence>
<dbReference type="InterPro" id="IPR010263">
    <property type="entry name" value="T6SS_TssK"/>
</dbReference>
<dbReference type="EMBL" id="CP021425">
    <property type="protein sequence ID" value="ARU58853.1"/>
    <property type="molecule type" value="Genomic_DNA"/>
</dbReference>
<keyword evidence="2" id="KW-1185">Reference proteome</keyword>
<dbReference type="PANTHER" id="PTHR35566">
    <property type="entry name" value="BLR3599 PROTEIN"/>
    <property type="match status" value="1"/>
</dbReference>
<dbReference type="KEGG" id="ome:OLMES_4865"/>
<dbReference type="AlphaFoldDB" id="A0A1Y0IHG9"/>
<accession>A0A1Y0IHG9</accession>
<dbReference type="RefSeq" id="WP_087463587.1">
    <property type="nucleotide sequence ID" value="NZ_CP021425.1"/>
</dbReference>
<name>A0A1Y0IHG9_9GAMM</name>
<evidence type="ECO:0000313" key="2">
    <source>
        <dbReference type="Proteomes" id="UP000196027"/>
    </source>
</evidence>
<proteinExistence type="predicted"/>
<organism evidence="1 2">
    <name type="scientific">Oleiphilus messinensis</name>
    <dbReference type="NCBI Taxonomy" id="141451"/>
    <lineage>
        <taxon>Bacteria</taxon>
        <taxon>Pseudomonadati</taxon>
        <taxon>Pseudomonadota</taxon>
        <taxon>Gammaproteobacteria</taxon>
        <taxon>Oceanospirillales</taxon>
        <taxon>Oleiphilaceae</taxon>
        <taxon>Oleiphilus</taxon>
    </lineage>
</organism>